<sequence length="119" mass="13430">MVWREHSVYFYFTNTEGNSKKQKIEYPNIPSALLTVPHGLPIATPPLNCKDNNIIEMSDISDTSDENVGVGLSSLKYNLRVLFAVVNHLECDKEPGSREAKSSLPFPYFIAMEISSRYC</sequence>
<dbReference type="Proteomes" id="UP000499080">
    <property type="component" value="Unassembled WGS sequence"/>
</dbReference>
<organism evidence="1 2">
    <name type="scientific">Araneus ventricosus</name>
    <name type="common">Orbweaver spider</name>
    <name type="synonym">Epeira ventricosa</name>
    <dbReference type="NCBI Taxonomy" id="182803"/>
    <lineage>
        <taxon>Eukaryota</taxon>
        <taxon>Metazoa</taxon>
        <taxon>Ecdysozoa</taxon>
        <taxon>Arthropoda</taxon>
        <taxon>Chelicerata</taxon>
        <taxon>Arachnida</taxon>
        <taxon>Araneae</taxon>
        <taxon>Araneomorphae</taxon>
        <taxon>Entelegynae</taxon>
        <taxon>Araneoidea</taxon>
        <taxon>Araneidae</taxon>
        <taxon>Araneus</taxon>
    </lineage>
</organism>
<dbReference type="OrthoDB" id="8030860at2759"/>
<evidence type="ECO:0000313" key="1">
    <source>
        <dbReference type="EMBL" id="GBM59237.1"/>
    </source>
</evidence>
<protein>
    <submittedName>
        <fullName evidence="1">Uncharacterized protein</fullName>
    </submittedName>
</protein>
<name>A0A4Y2H1B4_ARAVE</name>
<gene>
    <name evidence="1" type="ORF">AVEN_205073_1</name>
</gene>
<reference evidence="1 2" key="1">
    <citation type="journal article" date="2019" name="Sci. Rep.">
        <title>Orb-weaving spider Araneus ventricosus genome elucidates the spidroin gene catalogue.</title>
        <authorList>
            <person name="Kono N."/>
            <person name="Nakamura H."/>
            <person name="Ohtoshi R."/>
            <person name="Moran D.A.P."/>
            <person name="Shinohara A."/>
            <person name="Yoshida Y."/>
            <person name="Fujiwara M."/>
            <person name="Mori M."/>
            <person name="Tomita M."/>
            <person name="Arakawa K."/>
        </authorList>
    </citation>
    <scope>NUCLEOTIDE SEQUENCE [LARGE SCALE GENOMIC DNA]</scope>
</reference>
<evidence type="ECO:0000313" key="2">
    <source>
        <dbReference type="Proteomes" id="UP000499080"/>
    </source>
</evidence>
<comment type="caution">
    <text evidence="1">The sequence shown here is derived from an EMBL/GenBank/DDBJ whole genome shotgun (WGS) entry which is preliminary data.</text>
</comment>
<dbReference type="AlphaFoldDB" id="A0A4Y2H1B4"/>
<keyword evidence="2" id="KW-1185">Reference proteome</keyword>
<dbReference type="EMBL" id="BGPR01001673">
    <property type="protein sequence ID" value="GBM59237.1"/>
    <property type="molecule type" value="Genomic_DNA"/>
</dbReference>
<accession>A0A4Y2H1B4</accession>
<proteinExistence type="predicted"/>